<comment type="subcellular location">
    <subcellularLocation>
        <location evidence="1">Cytoplasm</location>
    </subcellularLocation>
</comment>
<comment type="similarity">
    <text evidence="2">Belongs to the DsrE/TusD family.</text>
</comment>
<proteinExistence type="inferred from homology"/>
<evidence type="ECO:0000313" key="5">
    <source>
        <dbReference type="EMBL" id="MDT0594268.1"/>
    </source>
</evidence>
<organism evidence="5 6">
    <name type="scientific">Glaciecola petra</name>
    <dbReference type="NCBI Taxonomy" id="3075602"/>
    <lineage>
        <taxon>Bacteria</taxon>
        <taxon>Pseudomonadati</taxon>
        <taxon>Pseudomonadota</taxon>
        <taxon>Gammaproteobacteria</taxon>
        <taxon>Alteromonadales</taxon>
        <taxon>Alteromonadaceae</taxon>
        <taxon>Glaciecola</taxon>
    </lineage>
</organism>
<reference evidence="5 6" key="1">
    <citation type="submission" date="2023-09" db="EMBL/GenBank/DDBJ databases">
        <authorList>
            <person name="Rey-Velasco X."/>
        </authorList>
    </citation>
    <scope>NUCLEOTIDE SEQUENCE [LARGE SCALE GENOMIC DNA]</scope>
    <source>
        <strain evidence="5 6">P117</strain>
    </source>
</reference>
<evidence type="ECO:0000256" key="2">
    <source>
        <dbReference type="ARBA" id="ARBA00007067"/>
    </source>
</evidence>
<dbReference type="Proteomes" id="UP001253545">
    <property type="component" value="Unassembled WGS sequence"/>
</dbReference>
<sequence length="129" mass="14175">MATDNTAFTLIVTKSPFDSRNAESALYFCKAAIAQGFAIEQVFFYQAGVQNASLLQQVNSDEFDVYQAWLELHEQQGVRLNVCTTAAGRRGIVSEECALNGNYNVNPPFEQVGLSDYFAALTSSKGVQF</sequence>
<comment type="caution">
    <text evidence="5">The sequence shown here is derived from an EMBL/GenBank/DDBJ whole genome shotgun (WGS) entry which is preliminary data.</text>
</comment>
<evidence type="ECO:0000256" key="3">
    <source>
        <dbReference type="ARBA" id="ARBA00022490"/>
    </source>
</evidence>
<gene>
    <name evidence="5" type="primary">tusD</name>
    <name evidence="5" type="ORF">RM552_05395</name>
</gene>
<dbReference type="InterPro" id="IPR027396">
    <property type="entry name" value="DsrEFH-like"/>
</dbReference>
<dbReference type="InterPro" id="IPR003787">
    <property type="entry name" value="Sulphur_relay_DsrE/F-like"/>
</dbReference>
<dbReference type="EMBL" id="JAVRHX010000001">
    <property type="protein sequence ID" value="MDT0594268.1"/>
    <property type="molecule type" value="Genomic_DNA"/>
</dbReference>
<keyword evidence="4" id="KW-0808">Transferase</keyword>
<keyword evidence="3" id="KW-0963">Cytoplasm</keyword>
<name>A0ABU2ZNS0_9ALTE</name>
<dbReference type="Gene3D" id="3.40.1260.10">
    <property type="entry name" value="DsrEFH-like"/>
    <property type="match status" value="1"/>
</dbReference>
<evidence type="ECO:0000256" key="1">
    <source>
        <dbReference type="ARBA" id="ARBA00004496"/>
    </source>
</evidence>
<dbReference type="InterPro" id="IPR017463">
    <property type="entry name" value="Sulphur_relay_TusD/DsrE"/>
</dbReference>
<dbReference type="PANTHER" id="PTHR34874:SF3">
    <property type="entry name" value="SULFURTRANSFERASE TUSD"/>
    <property type="match status" value="1"/>
</dbReference>
<dbReference type="NCBIfam" id="TIGR03012">
    <property type="entry name" value="sulf_tusD_dsrE"/>
    <property type="match status" value="1"/>
</dbReference>
<evidence type="ECO:0000256" key="4">
    <source>
        <dbReference type="ARBA" id="ARBA00022679"/>
    </source>
</evidence>
<accession>A0ABU2ZNS0</accession>
<dbReference type="SUPFAM" id="SSF75169">
    <property type="entry name" value="DsrEFH-like"/>
    <property type="match status" value="1"/>
</dbReference>
<dbReference type="RefSeq" id="WP_311367747.1">
    <property type="nucleotide sequence ID" value="NZ_JAVRHX010000001.1"/>
</dbReference>
<dbReference type="PANTHER" id="PTHR34874">
    <property type="entry name" value="PROTEIN YCHN"/>
    <property type="match status" value="1"/>
</dbReference>
<evidence type="ECO:0000313" key="6">
    <source>
        <dbReference type="Proteomes" id="UP001253545"/>
    </source>
</evidence>
<protein>
    <submittedName>
        <fullName evidence="5">Sulfurtransferase complex subunit TusD</fullName>
    </submittedName>
</protein>
<dbReference type="Pfam" id="PF02635">
    <property type="entry name" value="DsrE"/>
    <property type="match status" value="1"/>
</dbReference>
<dbReference type="NCBIfam" id="NF001237">
    <property type="entry name" value="PRK00207.1"/>
    <property type="match status" value="1"/>
</dbReference>
<keyword evidence="6" id="KW-1185">Reference proteome</keyword>